<organism evidence="3 4">
    <name type="scientific">Bilophila wadsworthia (strain 3_1_6)</name>
    <dbReference type="NCBI Taxonomy" id="563192"/>
    <lineage>
        <taxon>Bacteria</taxon>
        <taxon>Pseudomonadati</taxon>
        <taxon>Thermodesulfobacteriota</taxon>
        <taxon>Desulfovibrionia</taxon>
        <taxon>Desulfovibrionales</taxon>
        <taxon>Desulfovibrionaceae</taxon>
        <taxon>Bilophila</taxon>
    </lineage>
</organism>
<reference evidence="3 4" key="2">
    <citation type="submission" date="2013-04" db="EMBL/GenBank/DDBJ databases">
        <title>The Genome Sequence of Bilophila wadsworthia 3_1_6.</title>
        <authorList>
            <consortium name="The Broad Institute Genomics Platform"/>
            <person name="Earl A."/>
            <person name="Ward D."/>
            <person name="Feldgarden M."/>
            <person name="Gevers D."/>
            <person name="Sibley C."/>
            <person name="Strauss J."/>
            <person name="Allen-Vercoe E."/>
            <person name="Walker B."/>
            <person name="Young S."/>
            <person name="Zeng Q."/>
            <person name="Gargeya S."/>
            <person name="Fitzgerald M."/>
            <person name="Haas B."/>
            <person name="Abouelleil A."/>
            <person name="Allen A.W."/>
            <person name="Alvarado L."/>
            <person name="Arachchi H.M."/>
            <person name="Berlin A.M."/>
            <person name="Chapman S.B."/>
            <person name="Gainer-Dewar J."/>
            <person name="Goldberg J."/>
            <person name="Griggs A."/>
            <person name="Gujja S."/>
            <person name="Hansen M."/>
            <person name="Howarth C."/>
            <person name="Imamovic A."/>
            <person name="Ireland A."/>
            <person name="Larimer J."/>
            <person name="McCowan C."/>
            <person name="Murphy C."/>
            <person name="Pearson M."/>
            <person name="Poon T.W."/>
            <person name="Priest M."/>
            <person name="Roberts A."/>
            <person name="Saif S."/>
            <person name="Shea T."/>
            <person name="Sisk P."/>
            <person name="Sykes S."/>
            <person name="Wortman J."/>
            <person name="Nusbaum C."/>
            <person name="Birren B."/>
        </authorList>
    </citation>
    <scope>NUCLEOTIDE SEQUENCE [LARGE SCALE GENOMIC DNA]</scope>
    <source>
        <strain evidence="3 4">3_1_6</strain>
    </source>
</reference>
<feature type="domain" description="Amidohydrolase-related" evidence="2">
    <location>
        <begin position="7"/>
        <end position="280"/>
    </location>
</feature>
<proteinExistence type="inferred from homology"/>
<dbReference type="InterPro" id="IPR032466">
    <property type="entry name" value="Metal_Hydrolase"/>
</dbReference>
<dbReference type="PANTHER" id="PTHR43569:SF2">
    <property type="entry name" value="AMIDOHYDROLASE-RELATED DOMAIN-CONTAINING PROTEIN"/>
    <property type="match status" value="1"/>
</dbReference>
<name>E5Y9F4_BILW3</name>
<dbReference type="STRING" id="563192.HMPREF0179_02869"/>
<dbReference type="HOGENOM" id="CLU_044590_3_0_7"/>
<dbReference type="Proteomes" id="UP000006034">
    <property type="component" value="Unassembled WGS sequence"/>
</dbReference>
<accession>E5Y9F4</accession>
<evidence type="ECO:0000256" key="1">
    <source>
        <dbReference type="ARBA" id="ARBA00038310"/>
    </source>
</evidence>
<dbReference type="Pfam" id="PF04909">
    <property type="entry name" value="Amidohydro_2"/>
    <property type="match status" value="1"/>
</dbReference>
<evidence type="ECO:0000313" key="3">
    <source>
        <dbReference type="EMBL" id="EFV43346.1"/>
    </source>
</evidence>
<dbReference type="SUPFAM" id="SSF51556">
    <property type="entry name" value="Metallo-dependent hydrolases"/>
    <property type="match status" value="1"/>
</dbReference>
<dbReference type="RefSeq" id="WP_005029030.1">
    <property type="nucleotide sequence ID" value="NZ_KE150238.1"/>
</dbReference>
<dbReference type="GO" id="GO:0016787">
    <property type="term" value="F:hydrolase activity"/>
    <property type="evidence" value="ECO:0007669"/>
    <property type="project" value="InterPro"/>
</dbReference>
<dbReference type="Gene3D" id="3.20.20.140">
    <property type="entry name" value="Metal-dependent hydrolases"/>
    <property type="match status" value="1"/>
</dbReference>
<protein>
    <recommendedName>
        <fullName evidence="2">Amidohydrolase-related domain-containing protein</fullName>
    </recommendedName>
</protein>
<dbReference type="InterPro" id="IPR006680">
    <property type="entry name" value="Amidohydro-rel"/>
</dbReference>
<dbReference type="AlphaFoldDB" id="E5Y9F4"/>
<dbReference type="OrthoDB" id="1407586at2"/>
<sequence>MSTVWRVDAHQHFWRFDPAAYGWIGDDMAVLKRDFLPAELRFELDIRHIGGSVAVQARASEAETDFLLGLASSNPWILGVVGWIDLLAGDLESRLEARASSAVLKGYRHQVQDEPSPSAFLEDGRFNRGVETLQRGGKVYEVLIHAKDLPAAIAFCGRHDLGPLVLDHLGKPDVRHESAAEWARRIAPLAAQEHVSCKLSGLITEAHWHGWDERDLLPYLDAALECFGPSRLLFGSDWPVCLLSGTYDQVCGLAGKATASLSEAERDAVWGGNACRVYGIGNL</sequence>
<evidence type="ECO:0000259" key="2">
    <source>
        <dbReference type="Pfam" id="PF04909"/>
    </source>
</evidence>
<evidence type="ECO:0000313" key="4">
    <source>
        <dbReference type="Proteomes" id="UP000006034"/>
    </source>
</evidence>
<dbReference type="GeneID" id="78084742"/>
<comment type="similarity">
    <text evidence="1">Belongs to the metallo-dependent hydrolases superfamily.</text>
</comment>
<gene>
    <name evidence="3" type="ORF">HMPREF0179_02869</name>
</gene>
<dbReference type="EMBL" id="ADCP02000001">
    <property type="protein sequence ID" value="EFV43346.1"/>
    <property type="molecule type" value="Genomic_DNA"/>
</dbReference>
<reference evidence="3 4" key="1">
    <citation type="submission" date="2010-10" db="EMBL/GenBank/DDBJ databases">
        <authorList>
            <consortium name="The Broad Institute Genome Sequencing Platform"/>
            <person name="Ward D."/>
            <person name="Earl A."/>
            <person name="Feldgarden M."/>
            <person name="Young S.K."/>
            <person name="Gargeya S."/>
            <person name="Zeng Q."/>
            <person name="Alvarado L."/>
            <person name="Berlin A."/>
            <person name="Bochicchio J."/>
            <person name="Chapman S.B."/>
            <person name="Chen Z."/>
            <person name="Freedman E."/>
            <person name="Gellesch M."/>
            <person name="Goldberg J."/>
            <person name="Griggs A."/>
            <person name="Gujja S."/>
            <person name="Heilman E."/>
            <person name="Heiman D."/>
            <person name="Howarth C."/>
            <person name="Mehta T."/>
            <person name="Neiman D."/>
            <person name="Pearson M."/>
            <person name="Roberts A."/>
            <person name="Saif S."/>
            <person name="Shea T."/>
            <person name="Shenoy N."/>
            <person name="Sisk P."/>
            <person name="Stolte C."/>
            <person name="Sykes S."/>
            <person name="White J."/>
            <person name="Yandava C."/>
            <person name="Allen-Vercoe E."/>
            <person name="Sibley C."/>
            <person name="Ambrose C.E."/>
            <person name="Strauss J."/>
            <person name="Daigneault M."/>
            <person name="Haas B."/>
            <person name="Nusbaum C."/>
            <person name="Birren B."/>
        </authorList>
    </citation>
    <scope>NUCLEOTIDE SEQUENCE [LARGE SCALE GENOMIC DNA]</scope>
    <source>
        <strain evidence="3 4">3_1_6</strain>
    </source>
</reference>
<comment type="caution">
    <text evidence="3">The sequence shown here is derived from an EMBL/GenBank/DDBJ whole genome shotgun (WGS) entry which is preliminary data.</text>
</comment>
<dbReference type="PANTHER" id="PTHR43569">
    <property type="entry name" value="AMIDOHYDROLASE"/>
    <property type="match status" value="1"/>
</dbReference>
<dbReference type="InterPro" id="IPR052350">
    <property type="entry name" value="Metallo-dep_Lactonases"/>
</dbReference>
<keyword evidence="4" id="KW-1185">Reference proteome</keyword>
<dbReference type="eggNOG" id="COG3618">
    <property type="taxonomic scope" value="Bacteria"/>
</dbReference>